<keyword evidence="4 9" id="KW-0863">Zinc-finger</keyword>
<dbReference type="NCBIfam" id="TIGR00244">
    <property type="entry name" value="transcriptional regulator NrdR"/>
    <property type="match status" value="1"/>
</dbReference>
<dbReference type="InterPro" id="IPR055173">
    <property type="entry name" value="NrdR-like_N"/>
</dbReference>
<protein>
    <recommendedName>
        <fullName evidence="9">Transcriptional repressor NrdR</fullName>
    </recommendedName>
</protein>
<sequence length="149" mass="17434">MKCPFCSHPETQVVETRVAEDGDFVRRRRQCGACDKRFTTYERPEVNFPAVVKKDGRRIEYDRSKLIGSFSIALRKRPVSTTQIDSAIERIEEKLLNLGQREVLSSRIGELVMRELKKLDKVAYIRFASVYRSFEDIDEFRALVDEVRK</sequence>
<name>A0A328ZLG8_9BURK</name>
<gene>
    <name evidence="9" type="primary">nrdR</name>
    <name evidence="11" type="ORF">AX018_1002207</name>
</gene>
<feature type="domain" description="ATP-cone" evidence="10">
    <location>
        <begin position="49"/>
        <end position="139"/>
    </location>
</feature>
<evidence type="ECO:0000256" key="4">
    <source>
        <dbReference type="ARBA" id="ARBA00022771"/>
    </source>
</evidence>
<evidence type="ECO:0000259" key="10">
    <source>
        <dbReference type="PROSITE" id="PS51161"/>
    </source>
</evidence>
<comment type="caution">
    <text evidence="11">The sequence shown here is derived from an EMBL/GenBank/DDBJ whole genome shotgun (WGS) entry which is preliminary data.</text>
</comment>
<feature type="zinc finger region" evidence="9">
    <location>
        <begin position="3"/>
        <end position="34"/>
    </location>
</feature>
<evidence type="ECO:0000256" key="1">
    <source>
        <dbReference type="ARBA" id="ARBA00022491"/>
    </source>
</evidence>
<keyword evidence="7 9" id="KW-0238">DNA-binding</keyword>
<accession>A0A328ZLG8</accession>
<keyword evidence="12" id="KW-1185">Reference proteome</keyword>
<comment type="function">
    <text evidence="9">Negatively regulates transcription of bacterial ribonucleotide reductase nrd genes and operons by binding to NrdR-boxes.</text>
</comment>
<dbReference type="PANTHER" id="PTHR30455:SF2">
    <property type="entry name" value="TRANSCRIPTIONAL REPRESSOR NRDR"/>
    <property type="match status" value="1"/>
</dbReference>
<dbReference type="GO" id="GO:0003677">
    <property type="term" value="F:DNA binding"/>
    <property type="evidence" value="ECO:0007669"/>
    <property type="project" value="UniProtKB-KW"/>
</dbReference>
<proteinExistence type="inferred from homology"/>
<dbReference type="PANTHER" id="PTHR30455">
    <property type="entry name" value="TRANSCRIPTIONAL REPRESSOR NRDR"/>
    <property type="match status" value="1"/>
</dbReference>
<evidence type="ECO:0000256" key="6">
    <source>
        <dbReference type="ARBA" id="ARBA00023015"/>
    </source>
</evidence>
<organism evidence="11 12">
    <name type="scientific">Paracidovorax anthurii</name>
    <dbReference type="NCBI Taxonomy" id="78229"/>
    <lineage>
        <taxon>Bacteria</taxon>
        <taxon>Pseudomonadati</taxon>
        <taxon>Pseudomonadota</taxon>
        <taxon>Betaproteobacteria</taxon>
        <taxon>Burkholderiales</taxon>
        <taxon>Comamonadaceae</taxon>
        <taxon>Paracidovorax</taxon>
    </lineage>
</organism>
<comment type="cofactor">
    <cofactor evidence="9">
        <name>Zn(2+)</name>
        <dbReference type="ChEBI" id="CHEBI:29105"/>
    </cofactor>
    <text evidence="9">Binds 1 zinc ion.</text>
</comment>
<reference evidence="11 12" key="1">
    <citation type="submission" date="2018-06" db="EMBL/GenBank/DDBJ databases">
        <title>Genomic Encyclopedia of Archaeal and Bacterial Type Strains, Phase II (KMG-II): from individual species to whole genera.</title>
        <authorList>
            <person name="Goeker M."/>
        </authorList>
    </citation>
    <scope>NUCLEOTIDE SEQUENCE [LARGE SCALE GENOMIC DNA]</scope>
    <source>
        <strain evidence="11 12">CFPB 3232</strain>
    </source>
</reference>
<evidence type="ECO:0000256" key="2">
    <source>
        <dbReference type="ARBA" id="ARBA00022723"/>
    </source>
</evidence>
<evidence type="ECO:0000313" key="11">
    <source>
        <dbReference type="EMBL" id="RAR86245.1"/>
    </source>
</evidence>
<dbReference type="InterPro" id="IPR003796">
    <property type="entry name" value="RNR_NrdR-like"/>
</dbReference>
<dbReference type="AlphaFoldDB" id="A0A328ZLG8"/>
<dbReference type="GO" id="GO:0045892">
    <property type="term" value="P:negative regulation of DNA-templated transcription"/>
    <property type="evidence" value="ECO:0007669"/>
    <property type="project" value="UniProtKB-UniRule"/>
</dbReference>
<keyword evidence="6 9" id="KW-0805">Transcription regulation</keyword>
<dbReference type="Pfam" id="PF22811">
    <property type="entry name" value="Zn_ribbon_NrdR"/>
    <property type="match status" value="1"/>
</dbReference>
<evidence type="ECO:0000313" key="12">
    <source>
        <dbReference type="Proteomes" id="UP000248856"/>
    </source>
</evidence>
<keyword evidence="3 9" id="KW-0547">Nucleotide-binding</keyword>
<dbReference type="EMBL" id="QLTA01000002">
    <property type="protein sequence ID" value="RAR86245.1"/>
    <property type="molecule type" value="Genomic_DNA"/>
</dbReference>
<keyword evidence="9" id="KW-0862">Zinc</keyword>
<evidence type="ECO:0000256" key="5">
    <source>
        <dbReference type="ARBA" id="ARBA00022840"/>
    </source>
</evidence>
<keyword evidence="2 9" id="KW-0479">Metal-binding</keyword>
<evidence type="ECO:0000256" key="8">
    <source>
        <dbReference type="ARBA" id="ARBA00023163"/>
    </source>
</evidence>
<keyword evidence="1 9" id="KW-0678">Repressor</keyword>
<dbReference type="GO" id="GO:0008270">
    <property type="term" value="F:zinc ion binding"/>
    <property type="evidence" value="ECO:0007669"/>
    <property type="project" value="UniProtKB-UniRule"/>
</dbReference>
<dbReference type="Proteomes" id="UP000248856">
    <property type="component" value="Unassembled WGS sequence"/>
</dbReference>
<evidence type="ECO:0000256" key="3">
    <source>
        <dbReference type="ARBA" id="ARBA00022741"/>
    </source>
</evidence>
<keyword evidence="8 9" id="KW-0804">Transcription</keyword>
<keyword evidence="5 9" id="KW-0067">ATP-binding</keyword>
<dbReference type="RefSeq" id="WP_111875659.1">
    <property type="nucleotide sequence ID" value="NZ_CBCSGC010000040.1"/>
</dbReference>
<evidence type="ECO:0000256" key="9">
    <source>
        <dbReference type="HAMAP-Rule" id="MF_00440"/>
    </source>
</evidence>
<comment type="similarity">
    <text evidence="9">Belongs to the NrdR family.</text>
</comment>
<dbReference type="HAMAP" id="MF_00440">
    <property type="entry name" value="NrdR"/>
    <property type="match status" value="1"/>
</dbReference>
<dbReference type="InterPro" id="IPR005144">
    <property type="entry name" value="ATP-cone_dom"/>
</dbReference>
<dbReference type="Pfam" id="PF03477">
    <property type="entry name" value="ATP-cone"/>
    <property type="match status" value="1"/>
</dbReference>
<evidence type="ECO:0000256" key="7">
    <source>
        <dbReference type="ARBA" id="ARBA00023125"/>
    </source>
</evidence>
<dbReference type="GO" id="GO:0005524">
    <property type="term" value="F:ATP binding"/>
    <property type="evidence" value="ECO:0007669"/>
    <property type="project" value="UniProtKB-UniRule"/>
</dbReference>
<dbReference type="PROSITE" id="PS51161">
    <property type="entry name" value="ATP_CONE"/>
    <property type="match status" value="1"/>
</dbReference>
<dbReference type="OrthoDB" id="9807461at2"/>